<gene>
    <name evidence="2" type="ORF">SAMN05421748_103421</name>
</gene>
<organism evidence="2 3">
    <name type="scientific">Paractinoplanes atraurantiacus</name>
    <dbReference type="NCBI Taxonomy" id="1036182"/>
    <lineage>
        <taxon>Bacteria</taxon>
        <taxon>Bacillati</taxon>
        <taxon>Actinomycetota</taxon>
        <taxon>Actinomycetes</taxon>
        <taxon>Micromonosporales</taxon>
        <taxon>Micromonosporaceae</taxon>
        <taxon>Paractinoplanes</taxon>
    </lineage>
</organism>
<accession>A0A285H4N7</accession>
<dbReference type="Proteomes" id="UP000219612">
    <property type="component" value="Unassembled WGS sequence"/>
</dbReference>
<protein>
    <submittedName>
        <fullName evidence="2">Uncharacterized protein</fullName>
    </submittedName>
</protein>
<feature type="compositionally biased region" description="Basic and acidic residues" evidence="1">
    <location>
        <begin position="1"/>
        <end position="23"/>
    </location>
</feature>
<dbReference type="EMBL" id="OBDY01000003">
    <property type="protein sequence ID" value="SNY30523.1"/>
    <property type="molecule type" value="Genomic_DNA"/>
</dbReference>
<name>A0A285H4N7_9ACTN</name>
<feature type="compositionally biased region" description="Basic and acidic residues" evidence="1">
    <location>
        <begin position="124"/>
        <end position="150"/>
    </location>
</feature>
<feature type="compositionally biased region" description="Basic and acidic residues" evidence="1">
    <location>
        <begin position="105"/>
        <end position="117"/>
    </location>
</feature>
<feature type="compositionally biased region" description="Low complexity" evidence="1">
    <location>
        <begin position="159"/>
        <end position="175"/>
    </location>
</feature>
<feature type="compositionally biased region" description="Basic and acidic residues" evidence="1">
    <location>
        <begin position="79"/>
        <end position="94"/>
    </location>
</feature>
<feature type="compositionally biased region" description="Basic and acidic residues" evidence="1">
    <location>
        <begin position="178"/>
        <end position="187"/>
    </location>
</feature>
<sequence>MKFFSNEKENEAEYAHDDPERTQHVASEPVTVPPQRAGSPWSDRPGDAPAATPVDFADEPDADRERREGSTYGSSESATTERIDTNQAAIRDDGGFDSPTAVEPETGKPLDSDHASDVDLPLDSDDRASDDPDRTPDASEQRDLDQKDALQDDGTFESPTVAEPAVAPVPAAATESKPTGERLLPDGDAFTERFRDIQLRFVDDPKDATAEASRLVEEVVDKLTSTLKSQRDALGGNADDTEKLRVELRGYRDILNRLLSL</sequence>
<evidence type="ECO:0000313" key="3">
    <source>
        <dbReference type="Proteomes" id="UP000219612"/>
    </source>
</evidence>
<proteinExistence type="predicted"/>
<keyword evidence="3" id="KW-1185">Reference proteome</keyword>
<evidence type="ECO:0000256" key="1">
    <source>
        <dbReference type="SAM" id="MobiDB-lite"/>
    </source>
</evidence>
<dbReference type="RefSeq" id="WP_097319738.1">
    <property type="nucleotide sequence ID" value="NZ_OBDY01000003.1"/>
</dbReference>
<dbReference type="AlphaFoldDB" id="A0A285H4N7"/>
<evidence type="ECO:0000313" key="2">
    <source>
        <dbReference type="EMBL" id="SNY30523.1"/>
    </source>
</evidence>
<dbReference type="OrthoDB" id="123178at2"/>
<feature type="region of interest" description="Disordered" evidence="1">
    <location>
        <begin position="1"/>
        <end position="187"/>
    </location>
</feature>
<reference evidence="2 3" key="1">
    <citation type="submission" date="2017-09" db="EMBL/GenBank/DDBJ databases">
        <authorList>
            <person name="Ehlers B."/>
            <person name="Leendertz F.H."/>
        </authorList>
    </citation>
    <scope>NUCLEOTIDE SEQUENCE [LARGE SCALE GENOMIC DNA]</scope>
    <source>
        <strain evidence="2 3">CGMCC 4.6857</strain>
    </source>
</reference>